<evidence type="ECO:0000256" key="16">
    <source>
        <dbReference type="PROSITE-ProRule" id="PRU00209"/>
    </source>
</evidence>
<dbReference type="SUPFAM" id="SSF50249">
    <property type="entry name" value="Nucleic acid-binding proteins"/>
    <property type="match status" value="1"/>
</dbReference>
<dbReference type="GO" id="GO:0005524">
    <property type="term" value="F:ATP binding"/>
    <property type="evidence" value="ECO:0007669"/>
    <property type="project" value="UniProtKB-KW"/>
</dbReference>
<comment type="subcellular location">
    <subcellularLocation>
        <location evidence="2">Cytoplasm</location>
    </subcellularLocation>
</comment>
<dbReference type="EC" id="6.1.1.10" evidence="4"/>
<keyword evidence="12" id="KW-0648">Protein biosynthesis</keyword>
<evidence type="ECO:0000256" key="5">
    <source>
        <dbReference type="ARBA" id="ARBA00018753"/>
    </source>
</evidence>
<dbReference type="EMBL" id="DRHH01000083">
    <property type="protein sequence ID" value="HEB14152.1"/>
    <property type="molecule type" value="Genomic_DNA"/>
</dbReference>
<evidence type="ECO:0000313" key="18">
    <source>
        <dbReference type="EMBL" id="HEB14152.1"/>
    </source>
</evidence>
<evidence type="ECO:0000256" key="15">
    <source>
        <dbReference type="ARBA" id="ARBA00047364"/>
    </source>
</evidence>
<dbReference type="FunFam" id="2.40.50.140:FF:000042">
    <property type="entry name" value="Methionine--tRNA ligase"/>
    <property type="match status" value="1"/>
</dbReference>
<name>A0A7C1SPM2_UNCKA</name>
<keyword evidence="11 16" id="KW-0694">RNA-binding</keyword>
<proteinExistence type="predicted"/>
<dbReference type="PANTHER" id="PTHR11586">
    <property type="entry name" value="TRNA-AMINOACYLATION COFACTOR ARC1 FAMILY MEMBER"/>
    <property type="match status" value="1"/>
</dbReference>
<dbReference type="PANTHER" id="PTHR11586:SF37">
    <property type="entry name" value="TRNA-BINDING DOMAIN-CONTAINING PROTEIN"/>
    <property type="match status" value="1"/>
</dbReference>
<accession>A0A7C1SPM2</accession>
<evidence type="ECO:0000256" key="6">
    <source>
        <dbReference type="ARBA" id="ARBA00022490"/>
    </source>
</evidence>
<dbReference type="Gene3D" id="2.40.50.140">
    <property type="entry name" value="Nucleic acid-binding proteins"/>
    <property type="match status" value="1"/>
</dbReference>
<gene>
    <name evidence="18" type="ORF">ENI09_01950</name>
</gene>
<evidence type="ECO:0000256" key="10">
    <source>
        <dbReference type="ARBA" id="ARBA00022840"/>
    </source>
</evidence>
<feature type="domain" description="TRNA-binding" evidence="17">
    <location>
        <begin position="9"/>
        <end position="110"/>
    </location>
</feature>
<protein>
    <recommendedName>
        <fullName evidence="5">Methionine--tRNA ligase</fullName>
        <ecNumber evidence="4">6.1.1.10</ecNumber>
    </recommendedName>
    <alternativeName>
        <fullName evidence="14">Methionyl-tRNA synthetase</fullName>
    </alternativeName>
</protein>
<dbReference type="GO" id="GO:0004825">
    <property type="term" value="F:methionine-tRNA ligase activity"/>
    <property type="evidence" value="ECO:0007669"/>
    <property type="project" value="UniProtKB-EC"/>
</dbReference>
<comment type="caution">
    <text evidence="18">The sequence shown here is derived from an EMBL/GenBank/DDBJ whole genome shotgun (WGS) entry which is preliminary data.</text>
</comment>
<evidence type="ECO:0000259" key="17">
    <source>
        <dbReference type="PROSITE" id="PS50886"/>
    </source>
</evidence>
<dbReference type="AlphaFoldDB" id="A0A7C1SPM2"/>
<keyword evidence="9" id="KW-0547">Nucleotide-binding</keyword>
<reference evidence="18" key="1">
    <citation type="journal article" date="2020" name="mSystems">
        <title>Genome- and Community-Level Interaction Insights into Carbon Utilization and Element Cycling Functions of Hydrothermarchaeota in Hydrothermal Sediment.</title>
        <authorList>
            <person name="Zhou Z."/>
            <person name="Liu Y."/>
            <person name="Xu W."/>
            <person name="Pan J."/>
            <person name="Luo Z.H."/>
            <person name="Li M."/>
        </authorList>
    </citation>
    <scope>NUCLEOTIDE SEQUENCE [LARGE SCALE GENOMIC DNA]</scope>
    <source>
        <strain evidence="18">HyVt-365</strain>
    </source>
</reference>
<evidence type="ECO:0000256" key="3">
    <source>
        <dbReference type="ARBA" id="ARBA00011738"/>
    </source>
</evidence>
<dbReference type="GO" id="GO:0000049">
    <property type="term" value="F:tRNA binding"/>
    <property type="evidence" value="ECO:0007669"/>
    <property type="project" value="UniProtKB-UniRule"/>
</dbReference>
<dbReference type="InterPro" id="IPR002547">
    <property type="entry name" value="tRNA-bd_dom"/>
</dbReference>
<dbReference type="InterPro" id="IPR012340">
    <property type="entry name" value="NA-bd_OB-fold"/>
</dbReference>
<evidence type="ECO:0000256" key="11">
    <source>
        <dbReference type="ARBA" id="ARBA00022884"/>
    </source>
</evidence>
<evidence type="ECO:0000256" key="9">
    <source>
        <dbReference type="ARBA" id="ARBA00022741"/>
    </source>
</evidence>
<dbReference type="Proteomes" id="UP000885744">
    <property type="component" value="Unassembled WGS sequence"/>
</dbReference>
<dbReference type="GO" id="GO:0005737">
    <property type="term" value="C:cytoplasm"/>
    <property type="evidence" value="ECO:0007669"/>
    <property type="project" value="UniProtKB-SubCell"/>
</dbReference>
<keyword evidence="10" id="KW-0067">ATP-binding</keyword>
<evidence type="ECO:0000256" key="14">
    <source>
        <dbReference type="ARBA" id="ARBA00030904"/>
    </source>
</evidence>
<evidence type="ECO:0000256" key="7">
    <source>
        <dbReference type="ARBA" id="ARBA00022555"/>
    </source>
</evidence>
<comment type="function">
    <text evidence="1">Is required not only for elongation of protein synthesis but also for the initiation of all mRNA translation through initiator tRNA(fMet) aminoacylation.</text>
</comment>
<dbReference type="PROSITE" id="PS50886">
    <property type="entry name" value="TRBD"/>
    <property type="match status" value="1"/>
</dbReference>
<organism evidence="18">
    <name type="scientific">candidate division WWE3 bacterium</name>
    <dbReference type="NCBI Taxonomy" id="2053526"/>
    <lineage>
        <taxon>Bacteria</taxon>
        <taxon>Katanobacteria</taxon>
    </lineage>
</organism>
<evidence type="ECO:0000256" key="8">
    <source>
        <dbReference type="ARBA" id="ARBA00022598"/>
    </source>
</evidence>
<evidence type="ECO:0000256" key="1">
    <source>
        <dbReference type="ARBA" id="ARBA00003314"/>
    </source>
</evidence>
<comment type="catalytic activity">
    <reaction evidence="15">
        <text>tRNA(Met) + L-methionine + ATP = L-methionyl-tRNA(Met) + AMP + diphosphate</text>
        <dbReference type="Rhea" id="RHEA:13481"/>
        <dbReference type="Rhea" id="RHEA-COMP:9667"/>
        <dbReference type="Rhea" id="RHEA-COMP:9698"/>
        <dbReference type="ChEBI" id="CHEBI:30616"/>
        <dbReference type="ChEBI" id="CHEBI:33019"/>
        <dbReference type="ChEBI" id="CHEBI:57844"/>
        <dbReference type="ChEBI" id="CHEBI:78442"/>
        <dbReference type="ChEBI" id="CHEBI:78530"/>
        <dbReference type="ChEBI" id="CHEBI:456215"/>
        <dbReference type="EC" id="6.1.1.10"/>
    </reaction>
</comment>
<sequence length="110" mass="12081">MSDKVSFAEFKKLNLRIGKILTVEDIEGLDKIYKLTVDVGEEKPRTILAGVKEFLKPQDLEGKNIVVVANLEPKEVRGVLSEGMLLAAEVDGKPILITLESEVEPGTPVH</sequence>
<keyword evidence="7 16" id="KW-0820">tRNA-binding</keyword>
<dbReference type="InterPro" id="IPR051270">
    <property type="entry name" value="Tyrosine-tRNA_ligase_regulator"/>
</dbReference>
<comment type="subunit">
    <text evidence="3">Homodimer.</text>
</comment>
<evidence type="ECO:0000256" key="4">
    <source>
        <dbReference type="ARBA" id="ARBA00012838"/>
    </source>
</evidence>
<dbReference type="GO" id="GO:0006412">
    <property type="term" value="P:translation"/>
    <property type="evidence" value="ECO:0007669"/>
    <property type="project" value="UniProtKB-KW"/>
</dbReference>
<evidence type="ECO:0000256" key="13">
    <source>
        <dbReference type="ARBA" id="ARBA00023146"/>
    </source>
</evidence>
<evidence type="ECO:0000256" key="2">
    <source>
        <dbReference type="ARBA" id="ARBA00004496"/>
    </source>
</evidence>
<evidence type="ECO:0000256" key="12">
    <source>
        <dbReference type="ARBA" id="ARBA00022917"/>
    </source>
</evidence>
<keyword evidence="8 18" id="KW-0436">Ligase</keyword>
<keyword evidence="6" id="KW-0963">Cytoplasm</keyword>
<dbReference type="Pfam" id="PF01588">
    <property type="entry name" value="tRNA_bind"/>
    <property type="match status" value="1"/>
</dbReference>
<keyword evidence="13" id="KW-0030">Aminoacyl-tRNA synthetase</keyword>